<dbReference type="Proteomes" id="UP001596972">
    <property type="component" value="Unassembled WGS sequence"/>
</dbReference>
<keyword evidence="2" id="KW-1185">Reference proteome</keyword>
<sequence>MPAVRRTGDGVRVRLAAEESGLLNSLMEQMLALIGEGSPGAGERGDPDDPLASIGIAEKAVKPDDPVLARLFPDGYGDPGGEAGREEAEAAGDFRRYTEMGLRDGKREAAATVLKTLPDGGGTVLLDDEQAQVWLRALNDVRLALGTRLDIGEEWYDEAVRLPRDDPRTPMFAAYDWLTMLQESLVQELW</sequence>
<name>A0ABW3EKT3_9ACTN</name>
<accession>A0ABW3EKT3</accession>
<organism evidence="1 2">
    <name type="scientific">Actinomadura sediminis</name>
    <dbReference type="NCBI Taxonomy" id="1038904"/>
    <lineage>
        <taxon>Bacteria</taxon>
        <taxon>Bacillati</taxon>
        <taxon>Actinomycetota</taxon>
        <taxon>Actinomycetes</taxon>
        <taxon>Streptosporangiales</taxon>
        <taxon>Thermomonosporaceae</taxon>
        <taxon>Actinomadura</taxon>
    </lineage>
</organism>
<evidence type="ECO:0000313" key="1">
    <source>
        <dbReference type="EMBL" id="MFD0900949.1"/>
    </source>
</evidence>
<proteinExistence type="predicted"/>
<gene>
    <name evidence="1" type="ORF">ACFQ11_11145</name>
</gene>
<comment type="caution">
    <text evidence="1">The sequence shown here is derived from an EMBL/GenBank/DDBJ whole genome shotgun (WGS) entry which is preliminary data.</text>
</comment>
<evidence type="ECO:0000313" key="2">
    <source>
        <dbReference type="Proteomes" id="UP001596972"/>
    </source>
</evidence>
<protein>
    <submittedName>
        <fullName evidence="1">DUF2017 domain-containing protein</fullName>
    </submittedName>
</protein>
<dbReference type="EMBL" id="JBHTJA010000015">
    <property type="protein sequence ID" value="MFD0900949.1"/>
    <property type="molecule type" value="Genomic_DNA"/>
</dbReference>
<dbReference type="Pfam" id="PF09438">
    <property type="entry name" value="DUF2017"/>
    <property type="match status" value="1"/>
</dbReference>
<dbReference type="RefSeq" id="WP_378297957.1">
    <property type="nucleotide sequence ID" value="NZ_JBHTJA010000015.1"/>
</dbReference>
<dbReference type="InterPro" id="IPR018561">
    <property type="entry name" value="AosR"/>
</dbReference>
<reference evidence="2" key="1">
    <citation type="journal article" date="2019" name="Int. J. Syst. Evol. Microbiol.">
        <title>The Global Catalogue of Microorganisms (GCM) 10K type strain sequencing project: providing services to taxonomists for standard genome sequencing and annotation.</title>
        <authorList>
            <consortium name="The Broad Institute Genomics Platform"/>
            <consortium name="The Broad Institute Genome Sequencing Center for Infectious Disease"/>
            <person name="Wu L."/>
            <person name="Ma J."/>
        </authorList>
    </citation>
    <scope>NUCLEOTIDE SEQUENCE [LARGE SCALE GENOMIC DNA]</scope>
    <source>
        <strain evidence="2">JCM 31202</strain>
    </source>
</reference>